<feature type="domain" description="C-type lectin" evidence="5">
    <location>
        <begin position="69"/>
        <end position="166"/>
    </location>
</feature>
<evidence type="ECO:0000313" key="7">
    <source>
        <dbReference type="Proteomes" id="UP001178461"/>
    </source>
</evidence>
<dbReference type="EMBL" id="OX395135">
    <property type="protein sequence ID" value="CAI5786635.1"/>
    <property type="molecule type" value="Genomic_DNA"/>
</dbReference>
<dbReference type="AlphaFoldDB" id="A0AA35KYJ5"/>
<dbReference type="Gene3D" id="3.10.100.10">
    <property type="entry name" value="Mannose-Binding Protein A, subunit A"/>
    <property type="match status" value="1"/>
</dbReference>
<evidence type="ECO:0000313" key="6">
    <source>
        <dbReference type="EMBL" id="CAI5786635.1"/>
    </source>
</evidence>
<evidence type="ECO:0000259" key="5">
    <source>
        <dbReference type="PROSITE" id="PS50041"/>
    </source>
</evidence>
<dbReference type="GO" id="GO:0005576">
    <property type="term" value="C:extracellular region"/>
    <property type="evidence" value="ECO:0007669"/>
    <property type="project" value="UniProtKB-SubCell"/>
</dbReference>
<dbReference type="Pfam" id="PF00059">
    <property type="entry name" value="Lectin_C"/>
    <property type="match status" value="1"/>
</dbReference>
<keyword evidence="4" id="KW-0175">Coiled coil</keyword>
<organism evidence="6 7">
    <name type="scientific">Podarcis lilfordi</name>
    <name type="common">Lilford's wall lizard</name>
    <dbReference type="NCBI Taxonomy" id="74358"/>
    <lineage>
        <taxon>Eukaryota</taxon>
        <taxon>Metazoa</taxon>
        <taxon>Chordata</taxon>
        <taxon>Craniata</taxon>
        <taxon>Vertebrata</taxon>
        <taxon>Euteleostomi</taxon>
        <taxon>Lepidosauria</taxon>
        <taxon>Squamata</taxon>
        <taxon>Bifurcata</taxon>
        <taxon>Unidentata</taxon>
        <taxon>Episquamata</taxon>
        <taxon>Laterata</taxon>
        <taxon>Lacertibaenia</taxon>
        <taxon>Lacertidae</taxon>
        <taxon>Podarcis</taxon>
    </lineage>
</organism>
<dbReference type="Proteomes" id="UP001178461">
    <property type="component" value="Chromosome 10"/>
</dbReference>
<accession>A0AA35KYJ5</accession>
<protein>
    <recommendedName>
        <fullName evidence="5">C-type lectin domain-containing protein</fullName>
    </recommendedName>
</protein>
<keyword evidence="7" id="KW-1185">Reference proteome</keyword>
<dbReference type="InterPro" id="IPR050111">
    <property type="entry name" value="C-type_lectin/snaclec_domain"/>
</dbReference>
<evidence type="ECO:0000256" key="3">
    <source>
        <dbReference type="ARBA" id="ARBA00023157"/>
    </source>
</evidence>
<feature type="coiled-coil region" evidence="4">
    <location>
        <begin position="1"/>
        <end position="28"/>
    </location>
</feature>
<evidence type="ECO:0000256" key="1">
    <source>
        <dbReference type="ARBA" id="ARBA00004613"/>
    </source>
</evidence>
<dbReference type="SMART" id="SM00034">
    <property type="entry name" value="CLECT"/>
    <property type="match status" value="1"/>
</dbReference>
<dbReference type="PROSITE" id="PS50041">
    <property type="entry name" value="C_TYPE_LECTIN_2"/>
    <property type="match status" value="1"/>
</dbReference>
<comment type="subcellular location">
    <subcellularLocation>
        <location evidence="1">Secreted</location>
    </subcellularLocation>
</comment>
<evidence type="ECO:0000256" key="4">
    <source>
        <dbReference type="SAM" id="Coils"/>
    </source>
</evidence>
<dbReference type="SUPFAM" id="SSF56436">
    <property type="entry name" value="C-type lectin-like"/>
    <property type="match status" value="1"/>
</dbReference>
<reference evidence="6" key="1">
    <citation type="submission" date="2022-12" db="EMBL/GenBank/DDBJ databases">
        <authorList>
            <person name="Alioto T."/>
            <person name="Alioto T."/>
            <person name="Gomez Garrido J."/>
        </authorList>
    </citation>
    <scope>NUCLEOTIDE SEQUENCE</scope>
</reference>
<evidence type="ECO:0000256" key="2">
    <source>
        <dbReference type="ARBA" id="ARBA00022525"/>
    </source>
</evidence>
<name>A0AA35KYJ5_9SAUR</name>
<dbReference type="InterPro" id="IPR016187">
    <property type="entry name" value="CTDL_fold"/>
</dbReference>
<dbReference type="InterPro" id="IPR001304">
    <property type="entry name" value="C-type_lectin-like"/>
</dbReference>
<sequence length="172" mass="19555">MKDIIDRIAKVELRLSQLEKISAAFRKEITGLRRNNNVLMDKISKVEDGSKGGQVKGSGGPCPEDWFSFSRFCYKYNENPESWNRAEAKCQAYSPGVHLATIANREEMAAVAKELAKRVQRKHQVWIGMHRMKGGKTLLYGMIISVRKSFPFCADFHCTECSSLPWLSKQLP</sequence>
<keyword evidence="2" id="KW-0964">Secreted</keyword>
<dbReference type="PANTHER" id="PTHR22803">
    <property type="entry name" value="MANNOSE, PHOSPHOLIPASE, LECTIN RECEPTOR RELATED"/>
    <property type="match status" value="1"/>
</dbReference>
<gene>
    <name evidence="6" type="ORF">PODLI_1B000243</name>
</gene>
<proteinExistence type="predicted"/>
<dbReference type="InterPro" id="IPR016186">
    <property type="entry name" value="C-type_lectin-like/link_sf"/>
</dbReference>
<keyword evidence="3" id="KW-1015">Disulfide bond</keyword>